<gene>
    <name evidence="1" type="ORF">LTRI10_LOCUS24362</name>
</gene>
<reference evidence="1 2" key="1">
    <citation type="submission" date="2024-04" db="EMBL/GenBank/DDBJ databases">
        <authorList>
            <person name="Fracassetti M."/>
        </authorList>
    </citation>
    <scope>NUCLEOTIDE SEQUENCE [LARGE SCALE GENOMIC DNA]</scope>
</reference>
<evidence type="ECO:0000313" key="2">
    <source>
        <dbReference type="Proteomes" id="UP001497516"/>
    </source>
</evidence>
<keyword evidence="2" id="KW-1185">Reference proteome</keyword>
<organism evidence="1 2">
    <name type="scientific">Linum trigynum</name>
    <dbReference type="NCBI Taxonomy" id="586398"/>
    <lineage>
        <taxon>Eukaryota</taxon>
        <taxon>Viridiplantae</taxon>
        <taxon>Streptophyta</taxon>
        <taxon>Embryophyta</taxon>
        <taxon>Tracheophyta</taxon>
        <taxon>Spermatophyta</taxon>
        <taxon>Magnoliopsida</taxon>
        <taxon>eudicotyledons</taxon>
        <taxon>Gunneridae</taxon>
        <taxon>Pentapetalae</taxon>
        <taxon>rosids</taxon>
        <taxon>fabids</taxon>
        <taxon>Malpighiales</taxon>
        <taxon>Linaceae</taxon>
        <taxon>Linum</taxon>
    </lineage>
</organism>
<protein>
    <submittedName>
        <fullName evidence="1">Uncharacterized protein</fullName>
    </submittedName>
</protein>
<accession>A0AAV2EBH3</accession>
<dbReference type="EMBL" id="OZ034817">
    <property type="protein sequence ID" value="CAL1383072.1"/>
    <property type="molecule type" value="Genomic_DNA"/>
</dbReference>
<evidence type="ECO:0000313" key="1">
    <source>
        <dbReference type="EMBL" id="CAL1383072.1"/>
    </source>
</evidence>
<dbReference type="AlphaFoldDB" id="A0AAV2EBH3"/>
<name>A0AAV2EBH3_9ROSI</name>
<dbReference type="Proteomes" id="UP001497516">
    <property type="component" value="Chromosome 4"/>
</dbReference>
<proteinExistence type="predicted"/>
<sequence>MSEAYGFLVGSWAAMSVGERQAPRPDWAMISRRSSSSTDLSTMGRTEALASCLANRLASSSETWVGVIFHSSIDSGDED</sequence>